<gene>
    <name evidence="1" type="ORF">NLG97_g1991</name>
</gene>
<evidence type="ECO:0000313" key="2">
    <source>
        <dbReference type="Proteomes" id="UP001148737"/>
    </source>
</evidence>
<evidence type="ECO:0000313" key="1">
    <source>
        <dbReference type="EMBL" id="KAJ3497326.1"/>
    </source>
</evidence>
<name>A0ACC1R3F6_9HYPO</name>
<proteinExistence type="predicted"/>
<dbReference type="Proteomes" id="UP001148737">
    <property type="component" value="Unassembled WGS sequence"/>
</dbReference>
<comment type="caution">
    <text evidence="1">The sequence shown here is derived from an EMBL/GenBank/DDBJ whole genome shotgun (WGS) entry which is preliminary data.</text>
</comment>
<protein>
    <submittedName>
        <fullName evidence="1">Uncharacterized protein</fullName>
    </submittedName>
</protein>
<organism evidence="1 2">
    <name type="scientific">Lecanicillium saksenae</name>
    <dbReference type="NCBI Taxonomy" id="468837"/>
    <lineage>
        <taxon>Eukaryota</taxon>
        <taxon>Fungi</taxon>
        <taxon>Dikarya</taxon>
        <taxon>Ascomycota</taxon>
        <taxon>Pezizomycotina</taxon>
        <taxon>Sordariomycetes</taxon>
        <taxon>Hypocreomycetidae</taxon>
        <taxon>Hypocreales</taxon>
        <taxon>Cordycipitaceae</taxon>
        <taxon>Lecanicillium</taxon>
    </lineage>
</organism>
<sequence length="1389" mass="152868">MVAITLTLLELSSLILRCLSVDRTNTTYGAVIIDFAAALGVAVVIYIEHRHAIRTSALLGVYLTIGLLIEITKSRSYFKRGLTASACVAVASAVVKLLLIGLEEVPKQDLLVDEDIRDISDGEATSGFFTRTLFIFLGPMLRAGFRRALTINDLANLGIDFTSTRLFKQLDSKWRPDDKRLDRSLFLGCCAAWKTSIFALVVPRLCVTGLRFAQPFLMHKVIECADPKSNCGAQQRTGIVGATFFTFFGAAICQATTTHMHNRLITRLRGGLFSHLLKKSSKLEIGEGRKLAAVTLMSADFDGIASGLADFIEMPFTFIDAGIGMFFLYRFIHLSCLAILIPLSVSTLLGFLFSRPLAPALKFWNENIQDRIAKTSRILSQLPAVKALGLGPKMAGFVQSLRVQEVASSRKYRIIRASAVGAAVVVDLSTSVIVVGVALVFSAFGDGISAATLYPTLGIVSLIEGPLAQILKSYPTTMTMLGCFQRIEAFLRLKNHDDPRSALHSDVVAAAEQEIEPKATSHALDETHEKSSGHILRFSNASLAPRGSKQPVLKAVDLAIAAGSINGVYGHTSSGKTTFLESILGEAEILEGSLHIDNVTVAICGQQVWLPDTTFRECIIGNCEYDAVWFNRVVNRCGLRQDLANFSDGEEHIVGTNGIALSGGQRQRIGIARAVYCRAAIVILDDIFSSVDKNTAIDIITGLCGHDGLLRTSGCTVIMATYLPESLDIVENVILLDDKGVVSCEPRWISTGRPSDIAVYLQQSLLPQQEDGVRQAPATETRQVPALPSQRPQVPSGVTREGRQTDRRKSDLKLYLLWINSAGRMSACIWFALIMFMGANEMFSYLYIRIWIAVAPKERLFIIGYAMISLLAGILSVVSALFNSIHLSPRASISLHGQLTTTVSQSTLGFLSTTDSGSILNRYSQDMELISNGIPQAIYATIYCGTTSLFKLGIIFSTATYMTAIFPFIGGAIFLIQQFYLRSSRQLRLLEIEAQAPLVKELHETSTGLVYIRAFKYQKHGFKRSLRLLDASQKPYYFLLCSQAFLALTLDLLSALVAVILAIVTVVARDSSQNATGLAFLTMINMGRSFNRFVTFWAKSETSVGSLSRLRDFLRDTPQETSPEDVVDLPPNWPSNGVIEINNVSARYRVKKNEPTEYIVRGVSLLIEPAKKIGIMGRTGSGKSSLLFTLLGFLEYEGSIYIDGVDLKKVHPDQLRSRIITISQNIVELEGTIRDNLLPYDKSWERTRDVVCAKSHDAEIGDVTKSREAEARDLIVRETLERLEIWEQLVRHGGLDAMLEKVGFSHGEKQLMCIARAVVRRRLTGSRVLLVDEATANVDSWRDQIVRDIMTEYFAECTIIVVAHRTETIADSSQIVHMAHGGIQSVENQ</sequence>
<reference evidence="1" key="1">
    <citation type="submission" date="2022-07" db="EMBL/GenBank/DDBJ databases">
        <title>Genome Sequence of Lecanicillium saksenae.</title>
        <authorList>
            <person name="Buettner E."/>
        </authorList>
    </citation>
    <scope>NUCLEOTIDE SEQUENCE</scope>
    <source>
        <strain evidence="1">VT-O1</strain>
    </source>
</reference>
<dbReference type="EMBL" id="JANAKD010000119">
    <property type="protein sequence ID" value="KAJ3497326.1"/>
    <property type="molecule type" value="Genomic_DNA"/>
</dbReference>
<accession>A0ACC1R3F6</accession>
<keyword evidence="2" id="KW-1185">Reference proteome</keyword>